<dbReference type="PROSITE" id="PS51170">
    <property type="entry name" value="CW"/>
    <property type="match status" value="1"/>
</dbReference>
<dbReference type="AlphaFoldDB" id="A0A1I0IT20"/>
<keyword evidence="1" id="KW-0677">Repeat</keyword>
<dbReference type="Pfam" id="PF19085">
    <property type="entry name" value="Choline_bind_2"/>
    <property type="match status" value="1"/>
</dbReference>
<dbReference type="InterPro" id="IPR032774">
    <property type="entry name" value="WG_beta_rep"/>
</dbReference>
<dbReference type="Proteomes" id="UP000198508">
    <property type="component" value="Unassembled WGS sequence"/>
</dbReference>
<dbReference type="EMBL" id="FOIM01000023">
    <property type="protein sequence ID" value="SEU00351.1"/>
    <property type="molecule type" value="Genomic_DNA"/>
</dbReference>
<evidence type="ECO:0000313" key="5">
    <source>
        <dbReference type="Proteomes" id="UP000198508"/>
    </source>
</evidence>
<evidence type="ECO:0000256" key="2">
    <source>
        <dbReference type="PROSITE-ProRule" id="PRU00591"/>
    </source>
</evidence>
<keyword evidence="3" id="KW-0732">Signal</keyword>
<dbReference type="InterPro" id="IPR018337">
    <property type="entry name" value="Cell_wall/Cho-bd_repeat"/>
</dbReference>
<feature type="repeat" description="Cell wall-binding" evidence="2">
    <location>
        <begin position="285"/>
        <end position="304"/>
    </location>
</feature>
<dbReference type="RefSeq" id="WP_166435060.1">
    <property type="nucleotide sequence ID" value="NZ_FOIM01000023.1"/>
</dbReference>
<keyword evidence="5" id="KW-1185">Reference proteome</keyword>
<protein>
    <submittedName>
        <fullName evidence="4">Putative cell wall binding repeat-containing protein</fullName>
    </submittedName>
</protein>
<dbReference type="SUPFAM" id="SSF69360">
    <property type="entry name" value="Cell wall binding repeat"/>
    <property type="match status" value="1"/>
</dbReference>
<dbReference type="Pfam" id="PF14903">
    <property type="entry name" value="WG_beta_rep"/>
    <property type="match status" value="1"/>
</dbReference>
<sequence length="385" mass="43289">MRKAIQKLALIVMVLCLSVSFVSFAEVSSIIERAVDKQSGYAPYYDNTLGLYGYVNTFNNNEIVIPAKYYDANAFFNGYAIVRVTERSSDEHAKNIFAFIDGAGNEVFRDEYIFYNKYGDPTNVNPSFYIFINDPYGYAYYSILQSDVGLIYTGLKYDGTKIQRILDEFPPIMNSDGLQGYAKLGDFVNGSANVYAPIEDNSVTGDFGEVLNKYRLVGSLTSDGVFSTETNPESVFHNGYINEASHTASDSAYEKLNAAKAKVTEGWVQDSTGWWWRNADESYPMNTWQEIGSKYYYFDGNGYMLSNTITPDGYTVGSDGVWIESDNSESQELEIPEGVTEQEWREWLEFEKLIEERGKHQTDTDVVINPGEAGYDNTGHINIGG</sequence>
<dbReference type="Gene3D" id="2.10.270.10">
    <property type="entry name" value="Cholin Binding"/>
    <property type="match status" value="1"/>
</dbReference>
<feature type="chain" id="PRO_5011594450" evidence="3">
    <location>
        <begin position="26"/>
        <end position="385"/>
    </location>
</feature>
<gene>
    <name evidence="4" type="ORF">SAMN05216313_12383</name>
</gene>
<organism evidence="4 5">
    <name type="scientific">Enterocloster lavalensis</name>
    <dbReference type="NCBI Taxonomy" id="460384"/>
    <lineage>
        <taxon>Bacteria</taxon>
        <taxon>Bacillati</taxon>
        <taxon>Bacillota</taxon>
        <taxon>Clostridia</taxon>
        <taxon>Lachnospirales</taxon>
        <taxon>Lachnospiraceae</taxon>
        <taxon>Enterocloster</taxon>
    </lineage>
</organism>
<name>A0A1I0IT20_9FIRM</name>
<evidence type="ECO:0000313" key="4">
    <source>
        <dbReference type="EMBL" id="SEU00351.1"/>
    </source>
</evidence>
<accession>A0A1I0IT20</accession>
<evidence type="ECO:0000256" key="1">
    <source>
        <dbReference type="ARBA" id="ARBA00022737"/>
    </source>
</evidence>
<evidence type="ECO:0000256" key="3">
    <source>
        <dbReference type="SAM" id="SignalP"/>
    </source>
</evidence>
<proteinExistence type="predicted"/>
<reference evidence="5" key="1">
    <citation type="submission" date="2016-10" db="EMBL/GenBank/DDBJ databases">
        <authorList>
            <person name="Varghese N."/>
            <person name="Submissions S."/>
        </authorList>
    </citation>
    <scope>NUCLEOTIDE SEQUENCE [LARGE SCALE GENOMIC DNA]</scope>
    <source>
        <strain evidence="5">NLAE-zl-G277</strain>
    </source>
</reference>
<dbReference type="STRING" id="460384.SAMN05216313_12383"/>
<feature type="signal peptide" evidence="3">
    <location>
        <begin position="1"/>
        <end position="25"/>
    </location>
</feature>